<reference evidence="1 2" key="1">
    <citation type="submission" date="2020-08" db="EMBL/GenBank/DDBJ databases">
        <title>Genome public.</title>
        <authorList>
            <person name="Liu C."/>
            <person name="Sun Q."/>
        </authorList>
    </citation>
    <scope>NUCLEOTIDE SEQUENCE [LARGE SCALE GENOMIC DNA]</scope>
    <source>
        <strain evidence="1 2">NSJ-36</strain>
    </source>
</reference>
<proteinExistence type="predicted"/>
<evidence type="ECO:0000313" key="1">
    <source>
        <dbReference type="EMBL" id="MBC5664834.1"/>
    </source>
</evidence>
<protein>
    <submittedName>
        <fullName evidence="1">Uncharacterized protein</fullName>
    </submittedName>
</protein>
<dbReference type="EMBL" id="JACOOY010000006">
    <property type="protein sequence ID" value="MBC5664834.1"/>
    <property type="molecule type" value="Genomic_DNA"/>
</dbReference>
<dbReference type="Proteomes" id="UP000647235">
    <property type="component" value="Unassembled WGS sequence"/>
</dbReference>
<organism evidence="1 2">
    <name type="scientific">Dorea hominis</name>
    <dbReference type="NCBI Taxonomy" id="2763040"/>
    <lineage>
        <taxon>Bacteria</taxon>
        <taxon>Bacillati</taxon>
        <taxon>Bacillota</taxon>
        <taxon>Clostridia</taxon>
        <taxon>Lachnospirales</taxon>
        <taxon>Lachnospiraceae</taxon>
        <taxon>Dorea</taxon>
    </lineage>
</organism>
<keyword evidence="2" id="KW-1185">Reference proteome</keyword>
<name>A0ABR7EVV8_9FIRM</name>
<accession>A0ABR7EVV8</accession>
<evidence type="ECO:0000313" key="2">
    <source>
        <dbReference type="Proteomes" id="UP000647235"/>
    </source>
</evidence>
<gene>
    <name evidence="1" type="ORF">H8S07_06025</name>
</gene>
<comment type="caution">
    <text evidence="1">The sequence shown here is derived from an EMBL/GenBank/DDBJ whole genome shotgun (WGS) entry which is preliminary data.</text>
</comment>
<sequence>MIEITGPFYADESEEDKKLFYICALIDYIARKTKNKRSVIVDVLGQERIGRAGELADFYGNSNLEEVCRVLMKESQIEPGDFDNVGACQYDIPSHWDIGRVYKRLIKQVVKVKNVDEVDAIFEVYHSFISDKIDDYNSIVYCENPDYIFEAFMTDKLPD</sequence>